<gene>
    <name evidence="2" type="ORF">D4T97_002905</name>
</gene>
<feature type="compositionally biased region" description="Basic and acidic residues" evidence="1">
    <location>
        <begin position="50"/>
        <end position="71"/>
    </location>
</feature>
<name>A0A429Y7L2_9BACI</name>
<feature type="region of interest" description="Disordered" evidence="1">
    <location>
        <begin position="48"/>
        <end position="71"/>
    </location>
</feature>
<evidence type="ECO:0000313" key="2">
    <source>
        <dbReference type="EMBL" id="RST77449.1"/>
    </source>
</evidence>
<sequence>MGSKPTQNKIDRAKALEERNEKDKAFYKDKVKQAQRDQLVMPVDDISNELVEKREEFEDDKKASYGPRKDE</sequence>
<dbReference type="AlphaFoldDB" id="A0A429Y7L2"/>
<comment type="caution">
    <text evidence="2">The sequence shown here is derived from an EMBL/GenBank/DDBJ whole genome shotgun (WGS) entry which is preliminary data.</text>
</comment>
<evidence type="ECO:0000256" key="1">
    <source>
        <dbReference type="SAM" id="MobiDB-lite"/>
    </source>
</evidence>
<dbReference type="RefSeq" id="WP_126047458.1">
    <property type="nucleotide sequence ID" value="NZ_QYTV02000001.1"/>
</dbReference>
<keyword evidence="3" id="KW-1185">Reference proteome</keyword>
<organism evidence="2 3">
    <name type="scientific">Siminovitchia acidinfaciens</name>
    <dbReference type="NCBI Taxonomy" id="2321395"/>
    <lineage>
        <taxon>Bacteria</taxon>
        <taxon>Bacillati</taxon>
        <taxon>Bacillota</taxon>
        <taxon>Bacilli</taxon>
        <taxon>Bacillales</taxon>
        <taxon>Bacillaceae</taxon>
        <taxon>Siminovitchia</taxon>
    </lineage>
</organism>
<dbReference type="EMBL" id="QYTV02000001">
    <property type="protein sequence ID" value="RST77449.1"/>
    <property type="molecule type" value="Genomic_DNA"/>
</dbReference>
<reference evidence="2" key="1">
    <citation type="submission" date="2018-12" db="EMBL/GenBank/DDBJ databases">
        <authorList>
            <person name="Sun L."/>
            <person name="Chen Z."/>
        </authorList>
    </citation>
    <scope>NUCLEOTIDE SEQUENCE [LARGE SCALE GENOMIC DNA]</scope>
    <source>
        <strain evidence="2">3-2-2</strain>
    </source>
</reference>
<proteinExistence type="predicted"/>
<accession>A0A429Y7L2</accession>
<dbReference type="OrthoDB" id="2920911at2"/>
<protein>
    <submittedName>
        <fullName evidence="2">Uncharacterized protein</fullName>
    </submittedName>
</protein>
<evidence type="ECO:0000313" key="3">
    <source>
        <dbReference type="Proteomes" id="UP000287156"/>
    </source>
</evidence>
<dbReference type="Proteomes" id="UP000287156">
    <property type="component" value="Unassembled WGS sequence"/>
</dbReference>